<comment type="caution">
    <text evidence="3">The sequence shown here is derived from an EMBL/GenBank/DDBJ whole genome shotgun (WGS) entry which is preliminary data.</text>
</comment>
<feature type="domain" description="TerD" evidence="2">
    <location>
        <begin position="1"/>
        <end position="188"/>
    </location>
</feature>
<dbReference type="InterPro" id="IPR051324">
    <property type="entry name" value="Stress/Tellurium_Resist"/>
</dbReference>
<evidence type="ECO:0000259" key="2">
    <source>
        <dbReference type="Pfam" id="PF02342"/>
    </source>
</evidence>
<sequence length="189" mass="20478">MAINLTKGGSINLTKADPALQSLRLGLGWDVASNQPAMDIDCCAFICKYNAQQQPKLVSDTHFVFYNNLSCPQSAVVHQGDNRTGDGDNDDEVINIELNKVIASAEEISLFVTIHNQDGRGFGNVNNCYIKLYNNQSGALIAEYNLTNEFSSETALQVGSLVKENGQWVFHAVGAGYQLGLGDIVAGYQ</sequence>
<reference evidence="4" key="1">
    <citation type="submission" date="2023-07" db="EMBL/GenBank/DDBJ databases">
        <title>Molecular identification of indigenous halophilic bacteria isolated from red sea cost, biodegradation of synthetic dyes and assessment of degraded metabolite toxicity.</title>
        <authorList>
            <person name="Chaieb K."/>
            <person name="Altayb H.N."/>
        </authorList>
    </citation>
    <scope>NUCLEOTIDE SEQUENCE [LARGE SCALE GENOMIC DNA]</scope>
    <source>
        <strain evidence="4">K20</strain>
    </source>
</reference>
<dbReference type="Gene3D" id="2.60.60.30">
    <property type="entry name" value="sav2460 like domains"/>
    <property type="match status" value="1"/>
</dbReference>
<keyword evidence="4" id="KW-1185">Reference proteome</keyword>
<keyword evidence="1" id="KW-0778">Tellurium resistance</keyword>
<dbReference type="Proteomes" id="UP001199044">
    <property type="component" value="Unassembled WGS sequence"/>
</dbReference>
<evidence type="ECO:0000313" key="4">
    <source>
        <dbReference type="Proteomes" id="UP001199044"/>
    </source>
</evidence>
<gene>
    <name evidence="3" type="ORF">LDJ79_09650</name>
</gene>
<evidence type="ECO:0000256" key="1">
    <source>
        <dbReference type="ARBA" id="ARBA00022686"/>
    </source>
</evidence>
<dbReference type="InterPro" id="IPR003325">
    <property type="entry name" value="TerD"/>
</dbReference>
<evidence type="ECO:0000313" key="3">
    <source>
        <dbReference type="EMBL" id="MCA2016374.1"/>
    </source>
</evidence>
<dbReference type="CDD" id="cd06974">
    <property type="entry name" value="TerD_like"/>
    <property type="match status" value="1"/>
</dbReference>
<organism evidence="3 4">
    <name type="scientific">Vibrio tritonius</name>
    <dbReference type="NCBI Taxonomy" id="1435069"/>
    <lineage>
        <taxon>Bacteria</taxon>
        <taxon>Pseudomonadati</taxon>
        <taxon>Pseudomonadota</taxon>
        <taxon>Gammaproteobacteria</taxon>
        <taxon>Vibrionales</taxon>
        <taxon>Vibrionaceae</taxon>
        <taxon>Vibrio</taxon>
    </lineage>
</organism>
<dbReference type="RefSeq" id="WP_225250421.1">
    <property type="nucleotide sequence ID" value="NZ_JAIWIU010000056.1"/>
</dbReference>
<accession>A0ABS7YQ47</accession>
<dbReference type="PANTHER" id="PTHR32097:SF17">
    <property type="entry name" value="CAMP-BINDING PROTEIN 1-RELATED"/>
    <property type="match status" value="1"/>
</dbReference>
<proteinExistence type="predicted"/>
<name>A0ABS7YQ47_9VIBR</name>
<dbReference type="PANTHER" id="PTHR32097">
    <property type="entry name" value="CAMP-BINDING PROTEIN 1-RELATED"/>
    <property type="match status" value="1"/>
</dbReference>
<dbReference type="Pfam" id="PF02342">
    <property type="entry name" value="TerD"/>
    <property type="match status" value="1"/>
</dbReference>
<dbReference type="EMBL" id="JAIWIU010000056">
    <property type="protein sequence ID" value="MCA2016374.1"/>
    <property type="molecule type" value="Genomic_DNA"/>
</dbReference>
<protein>
    <submittedName>
        <fullName evidence="3">TerD family protein</fullName>
    </submittedName>
</protein>